<dbReference type="InterPro" id="IPR000719">
    <property type="entry name" value="Prot_kinase_dom"/>
</dbReference>
<dbReference type="SUPFAM" id="SSF56112">
    <property type="entry name" value="Protein kinase-like (PK-like)"/>
    <property type="match status" value="1"/>
</dbReference>
<dbReference type="Pfam" id="PF00069">
    <property type="entry name" value="Pkinase"/>
    <property type="match status" value="1"/>
</dbReference>
<organism evidence="9 10">
    <name type="scientific">Mariniblastus fucicola</name>
    <dbReference type="NCBI Taxonomy" id="980251"/>
    <lineage>
        <taxon>Bacteria</taxon>
        <taxon>Pseudomonadati</taxon>
        <taxon>Planctomycetota</taxon>
        <taxon>Planctomycetia</taxon>
        <taxon>Pirellulales</taxon>
        <taxon>Pirellulaceae</taxon>
        <taxon>Mariniblastus</taxon>
    </lineage>
</organism>
<dbReference type="PROSITE" id="PS00107">
    <property type="entry name" value="PROTEIN_KINASE_ATP"/>
    <property type="match status" value="1"/>
</dbReference>
<keyword evidence="1 9" id="KW-0808">Transferase</keyword>
<dbReference type="Gene3D" id="1.10.510.10">
    <property type="entry name" value="Transferase(Phosphotransferase) domain 1"/>
    <property type="match status" value="1"/>
</dbReference>
<feature type="region of interest" description="Disordered" evidence="6">
    <location>
        <begin position="1"/>
        <end position="36"/>
    </location>
</feature>
<dbReference type="Pfam" id="PF01965">
    <property type="entry name" value="DJ-1_PfpI"/>
    <property type="match status" value="1"/>
</dbReference>
<keyword evidence="3 9" id="KW-0418">Kinase</keyword>
<evidence type="ECO:0000256" key="2">
    <source>
        <dbReference type="ARBA" id="ARBA00022741"/>
    </source>
</evidence>
<evidence type="ECO:0000313" key="10">
    <source>
        <dbReference type="Proteomes" id="UP000322214"/>
    </source>
</evidence>
<dbReference type="SUPFAM" id="SSF52317">
    <property type="entry name" value="Class I glutamine amidotransferase-like"/>
    <property type="match status" value="1"/>
</dbReference>
<feature type="transmembrane region" description="Helical" evidence="7">
    <location>
        <begin position="387"/>
        <end position="407"/>
    </location>
</feature>
<dbReference type="STRING" id="980251.GCA_001642875_03782"/>
<keyword evidence="2 5" id="KW-0547">Nucleotide-binding</keyword>
<dbReference type="InterPro" id="IPR017441">
    <property type="entry name" value="Protein_kinase_ATP_BS"/>
</dbReference>
<evidence type="ECO:0000256" key="5">
    <source>
        <dbReference type="PROSITE-ProRule" id="PRU10141"/>
    </source>
</evidence>
<keyword evidence="10" id="KW-1185">Reference proteome</keyword>
<dbReference type="InterPro" id="IPR008271">
    <property type="entry name" value="Ser/Thr_kinase_AS"/>
</dbReference>
<protein>
    <submittedName>
        <fullName evidence="9">Serine/threonine-protein kinase PknB</fullName>
        <ecNumber evidence="9">2.7.11.1</ecNumber>
    </submittedName>
</protein>
<dbReference type="Gene3D" id="3.30.200.20">
    <property type="entry name" value="Phosphorylase Kinase, domain 1"/>
    <property type="match status" value="1"/>
</dbReference>
<dbReference type="CDD" id="cd14014">
    <property type="entry name" value="STKc_PknB_like"/>
    <property type="match status" value="1"/>
</dbReference>
<dbReference type="Proteomes" id="UP000322214">
    <property type="component" value="Chromosome"/>
</dbReference>
<keyword evidence="7" id="KW-0472">Membrane</keyword>
<feature type="domain" description="Protein kinase" evidence="8">
    <location>
        <begin position="100"/>
        <end position="364"/>
    </location>
</feature>
<dbReference type="PROSITE" id="PS00108">
    <property type="entry name" value="PROTEIN_KINASE_ST"/>
    <property type="match status" value="1"/>
</dbReference>
<dbReference type="Pfam" id="PF13490">
    <property type="entry name" value="zf-HC2"/>
    <property type="match status" value="1"/>
</dbReference>
<proteinExistence type="predicted"/>
<gene>
    <name evidence="9" type="primary">pknB_28</name>
    <name evidence="9" type="ORF">MFFC18_51800</name>
</gene>
<accession>A0A5B9PKM3</accession>
<dbReference type="PANTHER" id="PTHR43289">
    <property type="entry name" value="MITOGEN-ACTIVATED PROTEIN KINASE KINASE KINASE 20-RELATED"/>
    <property type="match status" value="1"/>
</dbReference>
<dbReference type="InterPro" id="IPR002818">
    <property type="entry name" value="DJ-1/PfpI"/>
</dbReference>
<reference evidence="9 10" key="1">
    <citation type="submission" date="2019-08" db="EMBL/GenBank/DDBJ databases">
        <title>Deep-cultivation of Planctomycetes and their phenomic and genomic characterization uncovers novel biology.</title>
        <authorList>
            <person name="Wiegand S."/>
            <person name="Jogler M."/>
            <person name="Boedeker C."/>
            <person name="Pinto D."/>
            <person name="Vollmers J."/>
            <person name="Rivas-Marin E."/>
            <person name="Kohn T."/>
            <person name="Peeters S.H."/>
            <person name="Heuer A."/>
            <person name="Rast P."/>
            <person name="Oberbeckmann S."/>
            <person name="Bunk B."/>
            <person name="Jeske O."/>
            <person name="Meyerdierks A."/>
            <person name="Storesund J.E."/>
            <person name="Kallscheuer N."/>
            <person name="Luecker S."/>
            <person name="Lage O.M."/>
            <person name="Pohl T."/>
            <person name="Merkel B.J."/>
            <person name="Hornburger P."/>
            <person name="Mueller R.-W."/>
            <person name="Bruemmer F."/>
            <person name="Labrenz M."/>
            <person name="Spormann A.M."/>
            <person name="Op den Camp H."/>
            <person name="Overmann J."/>
            <person name="Amann R."/>
            <person name="Jetten M.S.M."/>
            <person name="Mascher T."/>
            <person name="Medema M.H."/>
            <person name="Devos D.P."/>
            <person name="Kaster A.-K."/>
            <person name="Ovreas L."/>
            <person name="Rohde M."/>
            <person name="Galperin M.Y."/>
            <person name="Jogler C."/>
        </authorList>
    </citation>
    <scope>NUCLEOTIDE SEQUENCE [LARGE SCALE GENOMIC DNA]</scope>
    <source>
        <strain evidence="9 10">FC18</strain>
    </source>
</reference>
<dbReference type="InterPro" id="IPR011009">
    <property type="entry name" value="Kinase-like_dom_sf"/>
</dbReference>
<dbReference type="GO" id="GO:0004674">
    <property type="term" value="F:protein serine/threonine kinase activity"/>
    <property type="evidence" value="ECO:0007669"/>
    <property type="project" value="UniProtKB-EC"/>
</dbReference>
<evidence type="ECO:0000256" key="1">
    <source>
        <dbReference type="ARBA" id="ARBA00022679"/>
    </source>
</evidence>
<evidence type="ECO:0000256" key="3">
    <source>
        <dbReference type="ARBA" id="ARBA00022777"/>
    </source>
</evidence>
<dbReference type="SMART" id="SM00220">
    <property type="entry name" value="S_TKc"/>
    <property type="match status" value="1"/>
</dbReference>
<dbReference type="GO" id="GO:0005524">
    <property type="term" value="F:ATP binding"/>
    <property type="evidence" value="ECO:0007669"/>
    <property type="project" value="UniProtKB-UniRule"/>
</dbReference>
<dbReference type="AlphaFoldDB" id="A0A5B9PKM3"/>
<dbReference type="EC" id="2.7.11.1" evidence="9"/>
<keyword evidence="7" id="KW-1133">Transmembrane helix</keyword>
<evidence type="ECO:0000256" key="4">
    <source>
        <dbReference type="ARBA" id="ARBA00022840"/>
    </source>
</evidence>
<dbReference type="Gene3D" id="1.10.10.1320">
    <property type="entry name" value="Anti-sigma factor, zinc-finger domain"/>
    <property type="match status" value="1"/>
</dbReference>
<dbReference type="PROSITE" id="PS50011">
    <property type="entry name" value="PROTEIN_KINASE_DOM"/>
    <property type="match status" value="1"/>
</dbReference>
<feature type="compositionally biased region" description="Polar residues" evidence="6">
    <location>
        <begin position="27"/>
        <end position="36"/>
    </location>
</feature>
<dbReference type="OrthoDB" id="6111975at2"/>
<dbReference type="KEGG" id="mff:MFFC18_51800"/>
<evidence type="ECO:0000256" key="6">
    <source>
        <dbReference type="SAM" id="MobiDB-lite"/>
    </source>
</evidence>
<dbReference type="EMBL" id="CP042912">
    <property type="protein sequence ID" value="QEG25256.1"/>
    <property type="molecule type" value="Genomic_DNA"/>
</dbReference>
<sequence>MPSRGTGMNRSDIKSSDSKPRPKHPNQRQLSRFINGELSSENQAVMERHLERCTKCARRLEHIDGDTLGERLLEVGTLLNQSVAPGNQAIPESLRNHERYELIECIGAGGMGDVFRARQRSMDRPVAIKVLKQSLFENDRAVARFQNEIRVAAKLNHPNIVHSYDAEVSNGLNILVMELVEGEKLSDVVEREGTLGGDEAKEIAIQIVSGLEYASHQGMIHRDIKPQNIMLLPDGKVKVTDFGLAKLVLAQSEDAAGSLTLEGEVFGTPDYIAPEQIRDSASADFRSDIYGLGCTLYFLLSGTPPFAGMSVGEKLAGHLEHDAPSLIDVAPGLDPGMLAVVEKMMHKNPELRFQSYAELTRAFSGIGNPARKEETIVAQRKRSTGKIFAVIGGPIMVLLALWLFGLIPGMSSSQPLGDLPTGNIKFAIVVPSRFAFHPEIQEISRSLKRYQNVELEYVSDQAGRVKFSSRKKGAKPSVVEVTRTLGELDAADFDALVFTGGWNGDSPDSTLYAFDPKLNDQARDFARSMLANRKPVGSICGGTAVLANAGLLHGKKAASCRYISDAVRDRSGAIWTELPRRDDLAVVVRDDLLVTGGNYVNAPEVVRLMMDLAQESRGSATEENR</sequence>
<dbReference type="InterPro" id="IPR027383">
    <property type="entry name" value="Znf_put"/>
</dbReference>
<dbReference type="InterPro" id="IPR029062">
    <property type="entry name" value="Class_I_gatase-like"/>
</dbReference>
<evidence type="ECO:0000259" key="8">
    <source>
        <dbReference type="PROSITE" id="PS50011"/>
    </source>
</evidence>
<name>A0A5B9PKM3_9BACT</name>
<keyword evidence="7" id="KW-0812">Transmembrane</keyword>
<evidence type="ECO:0000256" key="7">
    <source>
        <dbReference type="SAM" id="Phobius"/>
    </source>
</evidence>
<evidence type="ECO:0000313" key="9">
    <source>
        <dbReference type="EMBL" id="QEG25256.1"/>
    </source>
</evidence>
<feature type="binding site" evidence="5">
    <location>
        <position position="129"/>
    </location>
    <ligand>
        <name>ATP</name>
        <dbReference type="ChEBI" id="CHEBI:30616"/>
    </ligand>
</feature>
<dbReference type="Gene3D" id="3.40.50.880">
    <property type="match status" value="1"/>
</dbReference>
<keyword evidence="4 5" id="KW-0067">ATP-binding</keyword>
<dbReference type="PANTHER" id="PTHR43289:SF6">
    <property type="entry name" value="SERINE_THREONINE-PROTEIN KINASE NEKL-3"/>
    <property type="match status" value="1"/>
</dbReference>
<feature type="compositionally biased region" description="Basic and acidic residues" evidence="6">
    <location>
        <begin position="11"/>
        <end position="20"/>
    </location>
</feature>
<dbReference type="InterPro" id="IPR041916">
    <property type="entry name" value="Anti_sigma_zinc_sf"/>
</dbReference>